<dbReference type="RefSeq" id="WP_310375545.1">
    <property type="nucleotide sequence ID" value="NZ_JAVDXT010000004.1"/>
</dbReference>
<dbReference type="InterPro" id="IPR029063">
    <property type="entry name" value="SAM-dependent_MTases_sf"/>
</dbReference>
<keyword evidence="1" id="KW-0489">Methyltransferase</keyword>
<keyword evidence="2" id="KW-0808">Transferase</keyword>
<dbReference type="CDD" id="cd02440">
    <property type="entry name" value="AdoMet_MTases"/>
    <property type="match status" value="1"/>
</dbReference>
<dbReference type="PANTHER" id="PTHR43542:SF1">
    <property type="entry name" value="METHYLTRANSFERASE"/>
    <property type="match status" value="1"/>
</dbReference>
<evidence type="ECO:0000256" key="3">
    <source>
        <dbReference type="SAM" id="MobiDB-lite"/>
    </source>
</evidence>
<keyword evidence="5" id="KW-1185">Reference proteome</keyword>
<organism evidence="4 5">
    <name type="scientific">Rhodoferax ferrireducens</name>
    <dbReference type="NCBI Taxonomy" id="192843"/>
    <lineage>
        <taxon>Bacteria</taxon>
        <taxon>Pseudomonadati</taxon>
        <taxon>Pseudomonadota</taxon>
        <taxon>Betaproteobacteria</taxon>
        <taxon>Burkholderiales</taxon>
        <taxon>Comamonadaceae</taxon>
        <taxon>Rhodoferax</taxon>
    </lineage>
</organism>
<gene>
    <name evidence="4" type="ORF">J2X19_003820</name>
</gene>
<dbReference type="Pfam" id="PF03602">
    <property type="entry name" value="Cons_hypoth95"/>
    <property type="match status" value="1"/>
</dbReference>
<reference evidence="4 5" key="1">
    <citation type="submission" date="2023-07" db="EMBL/GenBank/DDBJ databases">
        <title>Sorghum-associated microbial communities from plants grown in Nebraska, USA.</title>
        <authorList>
            <person name="Schachtman D."/>
        </authorList>
    </citation>
    <scope>NUCLEOTIDE SEQUENCE [LARGE SCALE GENOMIC DNA]</scope>
    <source>
        <strain evidence="4 5">BE313</strain>
    </source>
</reference>
<evidence type="ECO:0000256" key="2">
    <source>
        <dbReference type="ARBA" id="ARBA00022679"/>
    </source>
</evidence>
<evidence type="ECO:0000256" key="1">
    <source>
        <dbReference type="ARBA" id="ARBA00022603"/>
    </source>
</evidence>
<dbReference type="Proteomes" id="UP001180487">
    <property type="component" value="Unassembled WGS sequence"/>
</dbReference>
<evidence type="ECO:0000313" key="4">
    <source>
        <dbReference type="EMBL" id="MDR7379126.1"/>
    </source>
</evidence>
<dbReference type="SUPFAM" id="SSF53335">
    <property type="entry name" value="S-adenosyl-L-methionine-dependent methyltransferases"/>
    <property type="match status" value="1"/>
</dbReference>
<name>A0ABU2CCR9_9BURK</name>
<dbReference type="InterPro" id="IPR004398">
    <property type="entry name" value="RNA_MeTrfase_RsmD"/>
</dbReference>
<dbReference type="PANTHER" id="PTHR43542">
    <property type="entry name" value="METHYLTRANSFERASE"/>
    <property type="match status" value="1"/>
</dbReference>
<evidence type="ECO:0000313" key="5">
    <source>
        <dbReference type="Proteomes" id="UP001180487"/>
    </source>
</evidence>
<feature type="region of interest" description="Disordered" evidence="3">
    <location>
        <begin position="1"/>
        <end position="32"/>
    </location>
</feature>
<dbReference type="Gene3D" id="3.40.50.150">
    <property type="entry name" value="Vaccinia Virus protein VP39"/>
    <property type="match status" value="1"/>
</dbReference>
<dbReference type="EMBL" id="JAVDXT010000004">
    <property type="protein sequence ID" value="MDR7379126.1"/>
    <property type="molecule type" value="Genomic_DNA"/>
</dbReference>
<dbReference type="NCBIfam" id="TIGR00095">
    <property type="entry name" value="16S rRNA (guanine(966)-N(2))-methyltransferase RsmD"/>
    <property type="match status" value="1"/>
</dbReference>
<sequence length="221" mass="23591">MSTLQRPTKQAPKKTKPRPSDPHPTSGKPGEIRIIGGQWKRIRLTVASKPGLRPTPDRVRETLFNWLGQDLGGWRCVDVFAGTGVLGFEAASRGAAEVHIFEQDPALVAQLKATQIKLQAGATQIQRGDGVAALRQLAPASVDLVFLDPPFESGLYEPALGAAAKALQPKGFVYLEGPSKWTDELLAPFGLRVYRYLKAGAVHAHLLQAQGANVGDTGGGA</sequence>
<protein>
    <submittedName>
        <fullName evidence="4">16S rRNA (Guanine(966)-N(2))-methyltransferase RsmD</fullName>
    </submittedName>
</protein>
<comment type="caution">
    <text evidence="4">The sequence shown here is derived from an EMBL/GenBank/DDBJ whole genome shotgun (WGS) entry which is preliminary data.</text>
</comment>
<accession>A0ABU2CCR9</accession>
<proteinExistence type="predicted"/>